<name>A0A6A3JS20_9STRA</name>
<evidence type="ECO:0000313" key="1">
    <source>
        <dbReference type="EMBL" id="KAE8994393.1"/>
    </source>
</evidence>
<evidence type="ECO:0000313" key="4">
    <source>
        <dbReference type="Proteomes" id="UP000434957"/>
    </source>
</evidence>
<organism evidence="1 3">
    <name type="scientific">Phytophthora rubi</name>
    <dbReference type="NCBI Taxonomy" id="129364"/>
    <lineage>
        <taxon>Eukaryota</taxon>
        <taxon>Sar</taxon>
        <taxon>Stramenopiles</taxon>
        <taxon>Oomycota</taxon>
        <taxon>Peronosporomycetes</taxon>
        <taxon>Peronosporales</taxon>
        <taxon>Peronosporaceae</taxon>
        <taxon>Phytophthora</taxon>
    </lineage>
</organism>
<evidence type="ECO:0000313" key="3">
    <source>
        <dbReference type="Proteomes" id="UP000429607"/>
    </source>
</evidence>
<accession>A0A6A3JS20</accession>
<sequence length="85" mass="9835">MTLVATPEDFPCWTNIKPTRRANQYMCAPFLGGVFISWEQIECGRVLAPDIREMDVVEEYGDFDQDMELVPSPTLLRVRRVRANE</sequence>
<reference evidence="1 3" key="1">
    <citation type="submission" date="2018-09" db="EMBL/GenBank/DDBJ databases">
        <title>Genomic investigation of the strawberry pathogen Phytophthora fragariae indicates pathogenicity is determined by transcriptional variation in three key races.</title>
        <authorList>
            <person name="Adams T.M."/>
            <person name="Armitage A.D."/>
            <person name="Sobczyk M.K."/>
            <person name="Bates H.J."/>
            <person name="Dunwell J.M."/>
            <person name="Nellist C.F."/>
            <person name="Harrison R.J."/>
        </authorList>
    </citation>
    <scope>NUCLEOTIDE SEQUENCE [LARGE SCALE GENOMIC DNA]</scope>
    <source>
        <strain evidence="1 3">SCRP249</strain>
        <strain evidence="2 4">SCRP333</strain>
    </source>
</reference>
<dbReference type="EMBL" id="QXFV01002007">
    <property type="protein sequence ID" value="KAE8994393.1"/>
    <property type="molecule type" value="Genomic_DNA"/>
</dbReference>
<dbReference type="EMBL" id="QXFT01002275">
    <property type="protein sequence ID" value="KAE9300863.1"/>
    <property type="molecule type" value="Genomic_DNA"/>
</dbReference>
<proteinExistence type="predicted"/>
<evidence type="ECO:0000313" key="2">
    <source>
        <dbReference type="EMBL" id="KAE9300863.1"/>
    </source>
</evidence>
<gene>
    <name evidence="1" type="ORF">PR001_g20407</name>
    <name evidence="2" type="ORF">PR003_g22654</name>
</gene>
<protein>
    <submittedName>
        <fullName evidence="1">Uncharacterized protein</fullName>
    </submittedName>
</protein>
<keyword evidence="4" id="KW-1185">Reference proteome</keyword>
<dbReference type="Proteomes" id="UP000429607">
    <property type="component" value="Unassembled WGS sequence"/>
</dbReference>
<dbReference type="Proteomes" id="UP000434957">
    <property type="component" value="Unassembled WGS sequence"/>
</dbReference>
<dbReference type="AlphaFoldDB" id="A0A6A3JS20"/>
<comment type="caution">
    <text evidence="1">The sequence shown here is derived from an EMBL/GenBank/DDBJ whole genome shotgun (WGS) entry which is preliminary data.</text>
</comment>